<dbReference type="InterPro" id="IPR021414">
    <property type="entry name" value="DUF3054"/>
</dbReference>
<dbReference type="Proteomes" id="UP000224915">
    <property type="component" value="Unassembled WGS sequence"/>
</dbReference>
<gene>
    <name evidence="3" type="ORF">ATL40_2547</name>
</gene>
<dbReference type="OrthoDB" id="3698172at2"/>
<sequence>MRPRGAVRGDRGQTRATYPGGVRPSPDTNDQPTTAETTATGVGAEPRRRVAAGAIADTLAVLLFVLIGRDTHHDSGVLAGLLGTAWPFLLAATLGWAVTRAWRAPARVWPTGVIVWAVTVLGGLALRGVTGGGLSGGFPLVTAIALAVLLLGWRAIVALATRPRR</sequence>
<dbReference type="Pfam" id="PF11255">
    <property type="entry name" value="DUF3054"/>
    <property type="match status" value="1"/>
</dbReference>
<feature type="transmembrane region" description="Helical" evidence="2">
    <location>
        <begin position="108"/>
        <end position="126"/>
    </location>
</feature>
<keyword evidence="2" id="KW-0812">Transmembrane</keyword>
<reference evidence="3 4" key="1">
    <citation type="submission" date="2017-10" db="EMBL/GenBank/DDBJ databases">
        <title>Sequencing the genomes of 1000 actinobacteria strains.</title>
        <authorList>
            <person name="Klenk H.-P."/>
        </authorList>
    </citation>
    <scope>NUCLEOTIDE SEQUENCE [LARGE SCALE GENOMIC DNA]</scope>
    <source>
        <strain evidence="3 4">DSM 21801</strain>
    </source>
</reference>
<evidence type="ECO:0000256" key="1">
    <source>
        <dbReference type="SAM" id="MobiDB-lite"/>
    </source>
</evidence>
<evidence type="ECO:0000313" key="3">
    <source>
        <dbReference type="EMBL" id="PFG20930.1"/>
    </source>
</evidence>
<evidence type="ECO:0000313" key="4">
    <source>
        <dbReference type="Proteomes" id="UP000224915"/>
    </source>
</evidence>
<feature type="compositionally biased region" description="Low complexity" evidence="1">
    <location>
        <begin position="33"/>
        <end position="43"/>
    </location>
</feature>
<comment type="caution">
    <text evidence="3">The sequence shown here is derived from an EMBL/GenBank/DDBJ whole genome shotgun (WGS) entry which is preliminary data.</text>
</comment>
<feature type="transmembrane region" description="Helical" evidence="2">
    <location>
        <begin position="50"/>
        <end position="69"/>
    </location>
</feature>
<keyword evidence="2" id="KW-0472">Membrane</keyword>
<name>A0A2A9D502_9MICO</name>
<dbReference type="EMBL" id="PDJD01000001">
    <property type="protein sequence ID" value="PFG20930.1"/>
    <property type="molecule type" value="Genomic_DNA"/>
</dbReference>
<evidence type="ECO:0000256" key="2">
    <source>
        <dbReference type="SAM" id="Phobius"/>
    </source>
</evidence>
<feature type="region of interest" description="Disordered" evidence="1">
    <location>
        <begin position="1"/>
        <end position="43"/>
    </location>
</feature>
<dbReference type="AlphaFoldDB" id="A0A2A9D502"/>
<organism evidence="3 4">
    <name type="scientific">Serinibacter salmoneus</name>
    <dbReference type="NCBI Taxonomy" id="556530"/>
    <lineage>
        <taxon>Bacteria</taxon>
        <taxon>Bacillati</taxon>
        <taxon>Actinomycetota</taxon>
        <taxon>Actinomycetes</taxon>
        <taxon>Micrococcales</taxon>
        <taxon>Beutenbergiaceae</taxon>
        <taxon>Serinibacter</taxon>
    </lineage>
</organism>
<keyword evidence="4" id="KW-1185">Reference proteome</keyword>
<proteinExistence type="predicted"/>
<feature type="transmembrane region" description="Helical" evidence="2">
    <location>
        <begin position="75"/>
        <end position="96"/>
    </location>
</feature>
<evidence type="ECO:0008006" key="5">
    <source>
        <dbReference type="Google" id="ProtNLM"/>
    </source>
</evidence>
<accession>A0A2A9D502</accession>
<keyword evidence="2" id="KW-1133">Transmembrane helix</keyword>
<protein>
    <recommendedName>
        <fullName evidence="5">DUF3054 family protein</fullName>
    </recommendedName>
</protein>
<feature type="transmembrane region" description="Helical" evidence="2">
    <location>
        <begin position="138"/>
        <end position="160"/>
    </location>
</feature>